<protein>
    <submittedName>
        <fullName evidence="1">Uncharacterized protein</fullName>
    </submittedName>
</protein>
<dbReference type="EMBL" id="JACEIK010000271">
    <property type="protein sequence ID" value="MCD7453869.1"/>
    <property type="molecule type" value="Genomic_DNA"/>
</dbReference>
<evidence type="ECO:0000313" key="2">
    <source>
        <dbReference type="Proteomes" id="UP000823775"/>
    </source>
</evidence>
<comment type="caution">
    <text evidence="1">The sequence shown here is derived from an EMBL/GenBank/DDBJ whole genome shotgun (WGS) entry which is preliminary data.</text>
</comment>
<sequence>KNTQNGASKEVQGARCEENLAELIGRSGVWSLKHQINCAPVGAMDEVVHQALNIRGIFYQHLGELGEVVRQHQNYKIFNQQLGEMTEVGSQEPNFRRSSSQVW</sequence>
<proteinExistence type="predicted"/>
<keyword evidence="2" id="KW-1185">Reference proteome</keyword>
<name>A0ABS8S4P3_DATST</name>
<feature type="non-terminal residue" evidence="1">
    <location>
        <position position="1"/>
    </location>
</feature>
<reference evidence="1 2" key="1">
    <citation type="journal article" date="2021" name="BMC Genomics">
        <title>Datura genome reveals duplications of psychoactive alkaloid biosynthetic genes and high mutation rate following tissue culture.</title>
        <authorList>
            <person name="Rajewski A."/>
            <person name="Carter-House D."/>
            <person name="Stajich J."/>
            <person name="Litt A."/>
        </authorList>
    </citation>
    <scope>NUCLEOTIDE SEQUENCE [LARGE SCALE GENOMIC DNA]</scope>
    <source>
        <strain evidence="1">AR-01</strain>
    </source>
</reference>
<gene>
    <name evidence="1" type="ORF">HAX54_022500</name>
</gene>
<organism evidence="1 2">
    <name type="scientific">Datura stramonium</name>
    <name type="common">Jimsonweed</name>
    <name type="synonym">Common thornapple</name>
    <dbReference type="NCBI Taxonomy" id="4076"/>
    <lineage>
        <taxon>Eukaryota</taxon>
        <taxon>Viridiplantae</taxon>
        <taxon>Streptophyta</taxon>
        <taxon>Embryophyta</taxon>
        <taxon>Tracheophyta</taxon>
        <taxon>Spermatophyta</taxon>
        <taxon>Magnoliopsida</taxon>
        <taxon>eudicotyledons</taxon>
        <taxon>Gunneridae</taxon>
        <taxon>Pentapetalae</taxon>
        <taxon>asterids</taxon>
        <taxon>lamiids</taxon>
        <taxon>Solanales</taxon>
        <taxon>Solanaceae</taxon>
        <taxon>Solanoideae</taxon>
        <taxon>Datureae</taxon>
        <taxon>Datura</taxon>
    </lineage>
</organism>
<evidence type="ECO:0000313" key="1">
    <source>
        <dbReference type="EMBL" id="MCD7453869.1"/>
    </source>
</evidence>
<dbReference type="Proteomes" id="UP000823775">
    <property type="component" value="Unassembled WGS sequence"/>
</dbReference>
<accession>A0ABS8S4P3</accession>